<proteinExistence type="predicted"/>
<dbReference type="AlphaFoldDB" id="A0A519BJM6"/>
<sequence>MEIKINHIKDLQFEAYSSSNPDYKVIMDTSKDVGGGDEGIKPTELLLVSLAGCSSMDIISILNKKRQVIESFDVTVRGQRAESHPMVFTKINIIYNFKGVNIDKEAVDRAIFLSKDKYCSVWAMLQKAADIEFSYNIA</sequence>
<dbReference type="PANTHER" id="PTHR34352:SF1">
    <property type="entry name" value="PROTEIN YHFA"/>
    <property type="match status" value="1"/>
</dbReference>
<dbReference type="InterPro" id="IPR015946">
    <property type="entry name" value="KH_dom-like_a/b"/>
</dbReference>
<evidence type="ECO:0000313" key="2">
    <source>
        <dbReference type="Proteomes" id="UP000316562"/>
    </source>
</evidence>
<dbReference type="SUPFAM" id="SSF82784">
    <property type="entry name" value="OsmC-like"/>
    <property type="match status" value="1"/>
</dbReference>
<accession>A0A519BJM6</accession>
<dbReference type="Proteomes" id="UP000316562">
    <property type="component" value="Unassembled WGS sequence"/>
</dbReference>
<dbReference type="Gene3D" id="3.30.300.20">
    <property type="match status" value="1"/>
</dbReference>
<reference evidence="1 2" key="1">
    <citation type="journal article" date="2019" name="ISME J.">
        <title>Insights into ecological role of a new deltaproteobacterial order Candidatus Acidulodesulfobacterales by metagenomics and metatranscriptomics.</title>
        <authorList>
            <person name="Tan S."/>
            <person name="Liu J."/>
            <person name="Fang Y."/>
            <person name="Hedlund B.P."/>
            <person name="Lian Z.H."/>
            <person name="Huang L.Y."/>
            <person name="Li J.T."/>
            <person name="Huang L.N."/>
            <person name="Li W.J."/>
            <person name="Jiang H.C."/>
            <person name="Dong H.L."/>
            <person name="Shu W.S."/>
        </authorList>
    </citation>
    <scope>NUCLEOTIDE SEQUENCE [LARGE SCALE GENOMIC DNA]</scope>
    <source>
        <strain evidence="1">AP2</strain>
    </source>
</reference>
<name>A0A519BJM6_ACIG2</name>
<comment type="caution">
    <text evidence="1">The sequence shown here is derived from an EMBL/GenBank/DDBJ whole genome shotgun (WGS) entry which is preliminary data.</text>
</comment>
<protein>
    <submittedName>
        <fullName evidence="1">OsmC family peroxiredoxin</fullName>
    </submittedName>
</protein>
<dbReference type="PANTHER" id="PTHR34352">
    <property type="entry name" value="PROTEIN YHFA"/>
    <property type="match status" value="1"/>
</dbReference>
<evidence type="ECO:0000313" key="1">
    <source>
        <dbReference type="EMBL" id="RZD17449.1"/>
    </source>
</evidence>
<dbReference type="EMBL" id="SGBC01000001">
    <property type="protein sequence ID" value="RZD17449.1"/>
    <property type="molecule type" value="Genomic_DNA"/>
</dbReference>
<dbReference type="InterPro" id="IPR003718">
    <property type="entry name" value="OsmC/Ohr_fam"/>
</dbReference>
<dbReference type="Pfam" id="PF02566">
    <property type="entry name" value="OsmC"/>
    <property type="match status" value="1"/>
</dbReference>
<dbReference type="InterPro" id="IPR036102">
    <property type="entry name" value="OsmC/Ohrsf"/>
</dbReference>
<organism evidence="1 2">
    <name type="scientific">Acididesulfobacter guangdongensis</name>
    <dbReference type="NCBI Taxonomy" id="2597225"/>
    <lineage>
        <taxon>Bacteria</taxon>
        <taxon>Deltaproteobacteria</taxon>
        <taxon>Candidatus Acidulodesulfobacterales</taxon>
        <taxon>Candidatus Acididesulfobacter</taxon>
    </lineage>
</organism>
<gene>
    <name evidence="1" type="ORF">EVJ46_02390</name>
</gene>